<dbReference type="GO" id="GO:0005829">
    <property type="term" value="C:cytosol"/>
    <property type="evidence" value="ECO:0007669"/>
    <property type="project" value="TreeGrafter"/>
</dbReference>
<organism evidence="2 3">
    <name type="scientific">Parvibaculum lavamentivorans (strain DS-1 / DSM 13023 / NCIMB 13966)</name>
    <dbReference type="NCBI Taxonomy" id="402881"/>
    <lineage>
        <taxon>Bacteria</taxon>
        <taxon>Pseudomonadati</taxon>
        <taxon>Pseudomonadota</taxon>
        <taxon>Alphaproteobacteria</taxon>
        <taxon>Hyphomicrobiales</taxon>
        <taxon>Parvibaculaceae</taxon>
        <taxon>Parvibaculum</taxon>
    </lineage>
</organism>
<dbReference type="GO" id="GO:0003700">
    <property type="term" value="F:DNA-binding transcription factor activity"/>
    <property type="evidence" value="ECO:0007669"/>
    <property type="project" value="TreeGrafter"/>
</dbReference>
<evidence type="ECO:0000256" key="1">
    <source>
        <dbReference type="ARBA" id="ARBA00023125"/>
    </source>
</evidence>
<keyword evidence="3" id="KW-1185">Reference proteome</keyword>
<gene>
    <name evidence="2" type="ordered locus">Plav_2689</name>
</gene>
<evidence type="ECO:0000313" key="3">
    <source>
        <dbReference type="Proteomes" id="UP000006377"/>
    </source>
</evidence>
<dbReference type="PROSITE" id="PS51197">
    <property type="entry name" value="HTH_RRF2_2"/>
    <property type="match status" value="1"/>
</dbReference>
<keyword evidence="1" id="KW-0238">DNA-binding</keyword>
<dbReference type="Pfam" id="PF02082">
    <property type="entry name" value="Rrf2"/>
    <property type="match status" value="1"/>
</dbReference>
<dbReference type="InterPro" id="IPR000944">
    <property type="entry name" value="Tscrpt_reg_Rrf2"/>
</dbReference>
<dbReference type="eggNOG" id="COG1959">
    <property type="taxonomic scope" value="Bacteria"/>
</dbReference>
<dbReference type="STRING" id="402881.Plav_2689"/>
<reference evidence="2 3" key="1">
    <citation type="journal article" date="2011" name="Stand. Genomic Sci.">
        <title>Complete genome sequence of Parvibaculum lavamentivorans type strain (DS-1(T)).</title>
        <authorList>
            <person name="Schleheck D."/>
            <person name="Weiss M."/>
            <person name="Pitluck S."/>
            <person name="Bruce D."/>
            <person name="Land M.L."/>
            <person name="Han S."/>
            <person name="Saunders E."/>
            <person name="Tapia R."/>
            <person name="Detter C."/>
            <person name="Brettin T."/>
            <person name="Han J."/>
            <person name="Woyke T."/>
            <person name="Goodwin L."/>
            <person name="Pennacchio L."/>
            <person name="Nolan M."/>
            <person name="Cook A.M."/>
            <person name="Kjelleberg S."/>
            <person name="Thomas T."/>
        </authorList>
    </citation>
    <scope>NUCLEOTIDE SEQUENCE [LARGE SCALE GENOMIC DNA]</scope>
    <source>
        <strain evidence="3">DS-1 / DSM 13023 / NCIMB 13966</strain>
    </source>
</reference>
<sequence length="145" mass="15971">MRLTLHTDYALRLLTYLALKPDEIATISEVAESYSISRNHLTKVAHELGRAGFVETLRGRGGGLRLARAAGKIGIGDVVRAMEEDFCIVECFAAETDRCRIGPACRLKRVLKQALDAWLAVLDDTTLADLVERPQPLRRLLALAG</sequence>
<dbReference type="Gene3D" id="1.10.10.10">
    <property type="entry name" value="Winged helix-like DNA-binding domain superfamily/Winged helix DNA-binding domain"/>
    <property type="match status" value="1"/>
</dbReference>
<dbReference type="HOGENOM" id="CLU_107144_2_1_5"/>
<dbReference type="GO" id="GO:0003677">
    <property type="term" value="F:DNA binding"/>
    <property type="evidence" value="ECO:0007669"/>
    <property type="project" value="UniProtKB-KW"/>
</dbReference>
<dbReference type="PANTHER" id="PTHR33221">
    <property type="entry name" value="WINGED HELIX-TURN-HELIX TRANSCRIPTIONAL REGULATOR, RRF2 FAMILY"/>
    <property type="match status" value="1"/>
</dbReference>
<dbReference type="InterPro" id="IPR036390">
    <property type="entry name" value="WH_DNA-bd_sf"/>
</dbReference>
<dbReference type="AlphaFoldDB" id="A7HWL4"/>
<dbReference type="NCBIfam" id="TIGR00738">
    <property type="entry name" value="rrf2_super"/>
    <property type="match status" value="1"/>
</dbReference>
<dbReference type="EMBL" id="CP000774">
    <property type="protein sequence ID" value="ABS64297.1"/>
    <property type="molecule type" value="Genomic_DNA"/>
</dbReference>
<dbReference type="PANTHER" id="PTHR33221:SF4">
    <property type="entry name" value="HTH-TYPE TRANSCRIPTIONAL REPRESSOR NSRR"/>
    <property type="match status" value="1"/>
</dbReference>
<dbReference type="SUPFAM" id="SSF46785">
    <property type="entry name" value="Winged helix' DNA-binding domain"/>
    <property type="match status" value="1"/>
</dbReference>
<dbReference type="KEGG" id="pla:Plav_2689"/>
<protein>
    <submittedName>
        <fullName evidence="2">Transcriptional regulator, BadM/Rrf2 family</fullName>
    </submittedName>
</protein>
<dbReference type="RefSeq" id="WP_012111612.1">
    <property type="nucleotide sequence ID" value="NC_009719.1"/>
</dbReference>
<accession>A7HWL4</accession>
<dbReference type="OrthoDB" id="9802344at2"/>
<proteinExistence type="predicted"/>
<name>A7HWL4_PARL1</name>
<dbReference type="Proteomes" id="UP000006377">
    <property type="component" value="Chromosome"/>
</dbReference>
<evidence type="ECO:0000313" key="2">
    <source>
        <dbReference type="EMBL" id="ABS64297.1"/>
    </source>
</evidence>
<dbReference type="InterPro" id="IPR036388">
    <property type="entry name" value="WH-like_DNA-bd_sf"/>
</dbReference>